<dbReference type="Proteomes" id="UP000038010">
    <property type="component" value="Unassembled WGS sequence"/>
</dbReference>
<dbReference type="RefSeq" id="XP_017995043.1">
    <property type="nucleotide sequence ID" value="XM_018147581.1"/>
</dbReference>
<keyword evidence="13" id="KW-1185">Reference proteome</keyword>
<reference evidence="12 13" key="1">
    <citation type="submission" date="2015-06" db="EMBL/GenBank/DDBJ databases">
        <title>Draft genome of the ant-associated black yeast Phialophora attae CBS 131958.</title>
        <authorList>
            <person name="Moreno L.F."/>
            <person name="Stielow B.J."/>
            <person name="de Hoog S."/>
            <person name="Vicente V.A."/>
            <person name="Weiss V.A."/>
            <person name="de Vries M."/>
            <person name="Cruz L.M."/>
            <person name="Souza E.M."/>
        </authorList>
    </citation>
    <scope>NUCLEOTIDE SEQUENCE [LARGE SCALE GENOMIC DNA]</scope>
    <source>
        <strain evidence="12 13">CBS 131958</strain>
    </source>
</reference>
<feature type="compositionally biased region" description="Low complexity" evidence="9">
    <location>
        <begin position="54"/>
        <end position="63"/>
    </location>
</feature>
<evidence type="ECO:0000256" key="9">
    <source>
        <dbReference type="SAM" id="MobiDB-lite"/>
    </source>
</evidence>
<dbReference type="SUPFAM" id="SSF52540">
    <property type="entry name" value="P-loop containing nucleoside triphosphate hydrolases"/>
    <property type="match status" value="2"/>
</dbReference>
<dbReference type="GO" id="GO:0016887">
    <property type="term" value="F:ATP hydrolysis activity"/>
    <property type="evidence" value="ECO:0007669"/>
    <property type="project" value="InterPro"/>
</dbReference>
<dbReference type="Pfam" id="PF14510">
    <property type="entry name" value="ABC_trans_N"/>
    <property type="match status" value="1"/>
</dbReference>
<name>A0A0N1NX94_9EURO</name>
<dbReference type="VEuPathDB" id="FungiDB:AB675_7229"/>
<evidence type="ECO:0000256" key="1">
    <source>
        <dbReference type="ARBA" id="ARBA00004141"/>
    </source>
</evidence>
<dbReference type="SMART" id="SM00382">
    <property type="entry name" value="AAA"/>
    <property type="match status" value="2"/>
</dbReference>
<evidence type="ECO:0000256" key="4">
    <source>
        <dbReference type="ARBA" id="ARBA00022692"/>
    </source>
</evidence>
<comment type="caution">
    <text evidence="12">The sequence shown here is derived from an EMBL/GenBank/DDBJ whole genome shotgun (WGS) entry which is preliminary data.</text>
</comment>
<sequence>MPFSVPQLRRNDTSVNGEQRKPVGHDGRATTDDDLDSFEPQEVRDQNITRIASSIHTTSSSQSPFYAAPGGPLDPQGPAFNPAVWMKAFYELHLSDQDLEARNRGVAFRNLHVQGYGSATDFQRTVGNVFLNITSGVRKIMGNKGHKVDILHGLEGIVDRGEMLCVLGPPGSGCSTFLKTVAGETHGLYVDEKAYLNFRGITREEMTTRFRGEATFSAEDDAHLPTLSVGDTLHFAALARSPRDLPDGLRRSTYAKLLSDVVMAAFGINHTRNTRVGDNFIRGVSGGERKRVSIAEAILSDAPLQCWNNSTRGLDSANAIEICKALRLCADVFGTTSAVAIYQAPQAAFDLFDKVLVLYEGRQIYFGPTSEAQHYFEQLGFTCPESQTTPDFLTSMTSAGERVIRPGCEALVPRSSDDFAAAWSNSNNRRILIESVQAYSELHPFHAKGSEAFARVRKQEQAHLQRTSSPYTLSYFQQFSICLWRGFRLLKGDPTITLVQLTANFVQFLIASSVFYNLSASADSLYFRGMILFTSLILNAFASILEILTLYAKRRIVEKHSRYALYHPSAEALAAMVVDLPYKIINSIIVNTTSMLFRFLGSTTKTASQALAPTAVILLAIVLFTGFSIPVNAMLGWCRWINYLSTMVWAFESLMINELAGRTFPCSNLVPSGPGYNDESLIAKSCNIVGATAGSDTVDGTRHLREAFEYLPDHKWRNFGILLAFLVFFLACNLVCSELVASAKSKGEVLTFQRGKVPACIRGAKEHDLEGTDSSRTVVQHSSEPVKSSHRQRSVFHSRNVCYDVKIKDETRRILDHVDGWVKPGTLTALMGVSGAGKTTLLDTLADRLTMGVVSGDMLVNGRLRDDSFQRKTGYVQQQDLHLSTATVREALEFSALLRQPAATSKQDKLAYVQEVIELLEMRDYADAVIGETGEGLNVEQRKRLTIGVELAAKPDLLLFLDEPTSGLDSQTSWSICILMRRLVNHGQAILCTIHQPSAVLFEQFDRLLLLARGGKTVYFGEIGRGFKTLVNYFTSNGASAPPKAANPAEWMLSTIGAVPGVKTDIEWPSVWQNNAEKSEVNAELDRLAEKRTTVGTATEDDTVGHEFAAPLLTQTAIVTKRSFQQYWRTPSYIYSKAFLGIGSMFFIGFVFFQSSRTQQGVRSQLFGIFALLTTFMSFVEQAIPYFVISRSLYEVRERPSKTYSWKAFMFASIIVEMPWSLLIGTGMFLCWWFPIGLYNNTAVTNSTDSRATLAFLIVCTYMLFTSSFSIFMIAGIATAEAASNLANVLGFVMLLFCGILATPTFMPGFWIFMYRVNPFTYLSGGLLAAGLARAPAYCSDREWLRFEPPAGLTCGDYMADYISAAGGQLLQADTTQTCQFCPVTDTDTILAAVDVKFVHRWRDFGIMWVFIVFNIGAAVFLYWLLRVPKKRAAGTGAKPEKG</sequence>
<accession>A0A0N1NX94</accession>
<dbReference type="InterPro" id="IPR029481">
    <property type="entry name" value="ABC_trans_N"/>
</dbReference>
<feature type="transmembrane region" description="Helical" evidence="10">
    <location>
        <begin position="610"/>
        <end position="629"/>
    </location>
</feature>
<dbReference type="Pfam" id="PF01061">
    <property type="entry name" value="ABC2_membrane"/>
    <property type="match status" value="2"/>
</dbReference>
<keyword evidence="6" id="KW-0067">ATP-binding</keyword>
<keyword evidence="7 10" id="KW-1133">Transmembrane helix</keyword>
<proteinExistence type="inferred from homology"/>
<feature type="transmembrane region" description="Helical" evidence="10">
    <location>
        <begin position="530"/>
        <end position="551"/>
    </location>
</feature>
<dbReference type="Pfam" id="PF19055">
    <property type="entry name" value="ABC2_membrane_7"/>
    <property type="match status" value="1"/>
</dbReference>
<comment type="subcellular location">
    <subcellularLocation>
        <location evidence="1">Membrane</location>
        <topology evidence="1">Multi-pass membrane protein</topology>
    </subcellularLocation>
</comment>
<feature type="transmembrane region" description="Helical" evidence="10">
    <location>
        <begin position="1255"/>
        <end position="1277"/>
    </location>
</feature>
<feature type="region of interest" description="Disordered" evidence="9">
    <location>
        <begin position="54"/>
        <end position="73"/>
    </location>
</feature>
<keyword evidence="5" id="KW-0547">Nucleotide-binding</keyword>
<dbReference type="InterPro" id="IPR003439">
    <property type="entry name" value="ABC_transporter-like_ATP-bd"/>
</dbReference>
<dbReference type="GO" id="GO:0140359">
    <property type="term" value="F:ABC-type transporter activity"/>
    <property type="evidence" value="ECO:0007669"/>
    <property type="project" value="InterPro"/>
</dbReference>
<feature type="domain" description="ABC transporter" evidence="11">
    <location>
        <begin position="131"/>
        <end position="385"/>
    </location>
</feature>
<evidence type="ECO:0000256" key="7">
    <source>
        <dbReference type="ARBA" id="ARBA00022989"/>
    </source>
</evidence>
<dbReference type="Pfam" id="PF00005">
    <property type="entry name" value="ABC_tran"/>
    <property type="match status" value="2"/>
</dbReference>
<dbReference type="CDD" id="cd03232">
    <property type="entry name" value="ABCG_PDR_domain2"/>
    <property type="match status" value="1"/>
</dbReference>
<evidence type="ECO:0000259" key="11">
    <source>
        <dbReference type="PROSITE" id="PS50893"/>
    </source>
</evidence>
<evidence type="ECO:0000256" key="3">
    <source>
        <dbReference type="ARBA" id="ARBA00022448"/>
    </source>
</evidence>
<feature type="transmembrane region" description="Helical" evidence="10">
    <location>
        <begin position="1165"/>
        <end position="1188"/>
    </location>
</feature>
<feature type="transmembrane region" description="Helical" evidence="10">
    <location>
        <begin position="1406"/>
        <end position="1426"/>
    </location>
</feature>
<evidence type="ECO:0000313" key="12">
    <source>
        <dbReference type="EMBL" id="KPI35080.1"/>
    </source>
</evidence>
<evidence type="ECO:0000256" key="2">
    <source>
        <dbReference type="ARBA" id="ARBA00006012"/>
    </source>
</evidence>
<dbReference type="EMBL" id="LFJN01000045">
    <property type="protein sequence ID" value="KPI35080.1"/>
    <property type="molecule type" value="Genomic_DNA"/>
</dbReference>
<dbReference type="GO" id="GO:0016020">
    <property type="term" value="C:membrane"/>
    <property type="evidence" value="ECO:0007669"/>
    <property type="project" value="UniProtKB-SubCell"/>
</dbReference>
<feature type="region of interest" description="Disordered" evidence="9">
    <location>
        <begin position="1"/>
        <end position="41"/>
    </location>
</feature>
<comment type="similarity">
    <text evidence="2">Belongs to the ABC transporter superfamily. ABCG family. PDR (TC 3.A.1.205) subfamily.</text>
</comment>
<dbReference type="InterPro" id="IPR010929">
    <property type="entry name" value="PDR_CDR_ABC"/>
</dbReference>
<dbReference type="Pfam" id="PF06422">
    <property type="entry name" value="PDR_CDR"/>
    <property type="match status" value="1"/>
</dbReference>
<dbReference type="GO" id="GO:0005524">
    <property type="term" value="F:ATP binding"/>
    <property type="evidence" value="ECO:0007669"/>
    <property type="project" value="UniProtKB-KW"/>
</dbReference>
<feature type="compositionally biased region" description="Basic and acidic residues" evidence="9">
    <location>
        <begin position="18"/>
        <end position="31"/>
    </location>
</feature>
<dbReference type="Gene3D" id="3.40.50.300">
    <property type="entry name" value="P-loop containing nucleotide triphosphate hydrolases"/>
    <property type="match status" value="2"/>
</dbReference>
<dbReference type="OrthoDB" id="245989at2759"/>
<feature type="transmembrane region" description="Helical" evidence="10">
    <location>
        <begin position="1209"/>
        <end position="1235"/>
    </location>
</feature>
<dbReference type="PROSITE" id="PS00211">
    <property type="entry name" value="ABC_TRANSPORTER_1"/>
    <property type="match status" value="1"/>
</dbReference>
<evidence type="ECO:0000256" key="8">
    <source>
        <dbReference type="ARBA" id="ARBA00023136"/>
    </source>
</evidence>
<keyword evidence="4 10" id="KW-0812">Transmembrane</keyword>
<dbReference type="InterPro" id="IPR017871">
    <property type="entry name" value="ABC_transporter-like_CS"/>
</dbReference>
<organism evidence="12 13">
    <name type="scientific">Cyphellophora attinorum</name>
    <dbReference type="NCBI Taxonomy" id="1664694"/>
    <lineage>
        <taxon>Eukaryota</taxon>
        <taxon>Fungi</taxon>
        <taxon>Dikarya</taxon>
        <taxon>Ascomycota</taxon>
        <taxon>Pezizomycotina</taxon>
        <taxon>Eurotiomycetes</taxon>
        <taxon>Chaetothyriomycetidae</taxon>
        <taxon>Chaetothyriales</taxon>
        <taxon>Cyphellophoraceae</taxon>
        <taxon>Cyphellophora</taxon>
    </lineage>
</organism>
<dbReference type="STRING" id="1664694.A0A0N1NX94"/>
<evidence type="ECO:0000256" key="5">
    <source>
        <dbReference type="ARBA" id="ARBA00022741"/>
    </source>
</evidence>
<dbReference type="InterPro" id="IPR003593">
    <property type="entry name" value="AAA+_ATPase"/>
</dbReference>
<feature type="transmembrane region" description="Helical" evidence="10">
    <location>
        <begin position="1132"/>
        <end position="1153"/>
    </location>
</feature>
<keyword evidence="8 10" id="KW-0472">Membrane</keyword>
<feature type="transmembrane region" description="Helical" evidence="10">
    <location>
        <begin position="719"/>
        <end position="736"/>
    </location>
</feature>
<dbReference type="PROSITE" id="PS50893">
    <property type="entry name" value="ABC_TRANSPORTER_2"/>
    <property type="match status" value="2"/>
</dbReference>
<dbReference type="InterPro" id="IPR034003">
    <property type="entry name" value="ABCG_PDR_2"/>
</dbReference>
<gene>
    <name evidence="12" type="ORF">AB675_7229</name>
</gene>
<protein>
    <submittedName>
        <fullName evidence="12">ABC transporter CDR4</fullName>
    </submittedName>
</protein>
<dbReference type="InterPro" id="IPR043926">
    <property type="entry name" value="ABCG_dom"/>
</dbReference>
<dbReference type="InterPro" id="IPR013525">
    <property type="entry name" value="ABC2_TM"/>
</dbReference>
<dbReference type="InterPro" id="IPR027417">
    <property type="entry name" value="P-loop_NTPase"/>
</dbReference>
<evidence type="ECO:0000256" key="10">
    <source>
        <dbReference type="SAM" id="Phobius"/>
    </source>
</evidence>
<feature type="domain" description="ABC transporter" evidence="11">
    <location>
        <begin position="796"/>
        <end position="1039"/>
    </location>
</feature>
<dbReference type="PANTHER" id="PTHR19241">
    <property type="entry name" value="ATP-BINDING CASSETTE TRANSPORTER"/>
    <property type="match status" value="1"/>
</dbReference>
<keyword evidence="3" id="KW-0813">Transport</keyword>
<dbReference type="FunFam" id="3.40.50.300:FF:000054">
    <property type="entry name" value="ABC multidrug transporter atrF"/>
    <property type="match status" value="1"/>
</dbReference>
<dbReference type="GeneID" id="28739461"/>
<feature type="transmembrane region" description="Helical" evidence="10">
    <location>
        <begin position="1289"/>
        <end position="1314"/>
    </location>
</feature>
<evidence type="ECO:0000256" key="6">
    <source>
        <dbReference type="ARBA" id="ARBA00022840"/>
    </source>
</evidence>
<evidence type="ECO:0000313" key="13">
    <source>
        <dbReference type="Proteomes" id="UP000038010"/>
    </source>
</evidence>